<evidence type="ECO:0000256" key="1">
    <source>
        <dbReference type="SAM" id="SignalP"/>
    </source>
</evidence>
<evidence type="ECO:0000313" key="2">
    <source>
        <dbReference type="EMBL" id="ANB18480.1"/>
    </source>
</evidence>
<evidence type="ECO:0000313" key="3">
    <source>
        <dbReference type="Proteomes" id="UP000076830"/>
    </source>
</evidence>
<sequence>MMNLFAVMGTMGHRRVRAVVLGWLAALAVPVAAAPQLPDFVYQGRLQQGGAPANGAFDLSFALFDAPEGGNAVGATITEADFPVTDGLFSVSLSFPGAFTGTQLYLQVTVEGTPMLPRQAVATAPVAQFTLSGGSISGPAGGDLAGTYPNPTLRDGAVTSTKIATGAVSNSRLATDSVTASKIFAGAVGTSELASDAVTAEKIANGAVVTAAIASDSITRGKIAGGYSNGAIAATVGGNDCNDYDVGVGGAEVNDVVFFSLQSAASLTQNMLIQPLRVPSAGLVTLRVCNLASTSQSTGTVGVYILTMR</sequence>
<feature type="signal peptide" evidence="1">
    <location>
        <begin position="1"/>
        <end position="33"/>
    </location>
</feature>
<proteinExistence type="predicted"/>
<dbReference type="Proteomes" id="UP000076830">
    <property type="component" value="Chromosome"/>
</dbReference>
<organism evidence="2 3">
    <name type="scientific">Dokdonella koreensis DS-123</name>
    <dbReference type="NCBI Taxonomy" id="1300342"/>
    <lineage>
        <taxon>Bacteria</taxon>
        <taxon>Pseudomonadati</taxon>
        <taxon>Pseudomonadota</taxon>
        <taxon>Gammaproteobacteria</taxon>
        <taxon>Lysobacterales</taxon>
        <taxon>Rhodanobacteraceae</taxon>
        <taxon>Dokdonella</taxon>
    </lineage>
</organism>
<accession>A0A160DW76</accession>
<dbReference type="STRING" id="1300342.I596_2475"/>
<dbReference type="KEGG" id="dko:I596_2475"/>
<gene>
    <name evidence="2" type="ORF">I596_2475</name>
</gene>
<keyword evidence="1" id="KW-0732">Signal</keyword>
<name>A0A160DW76_9GAMM</name>
<protein>
    <submittedName>
        <fullName evidence="2">Kelch repeat-containing protein</fullName>
    </submittedName>
</protein>
<feature type="chain" id="PRO_5007813213" evidence="1">
    <location>
        <begin position="34"/>
        <end position="309"/>
    </location>
</feature>
<reference evidence="2 3" key="1">
    <citation type="submission" date="2016-04" db="EMBL/GenBank/DDBJ databases">
        <title>Complete genome sequence of Dokdonella koreensis DS-123T.</title>
        <authorList>
            <person name="Kim J.F."/>
            <person name="Lee H."/>
            <person name="Kwak M.-J."/>
        </authorList>
    </citation>
    <scope>NUCLEOTIDE SEQUENCE [LARGE SCALE GENOMIC DNA]</scope>
    <source>
        <strain evidence="2 3">DS-123</strain>
    </source>
</reference>
<dbReference type="AlphaFoldDB" id="A0A160DW76"/>
<keyword evidence="3" id="KW-1185">Reference proteome</keyword>
<dbReference type="EMBL" id="CP015249">
    <property type="protein sequence ID" value="ANB18480.1"/>
    <property type="molecule type" value="Genomic_DNA"/>
</dbReference>